<evidence type="ECO:0000256" key="1">
    <source>
        <dbReference type="SAM" id="Phobius"/>
    </source>
</evidence>
<protein>
    <submittedName>
        <fullName evidence="2">Uncharacterized protein</fullName>
    </submittedName>
</protein>
<organism evidence="2 3">
    <name type="scientific">Planobispora takensis</name>
    <dbReference type="NCBI Taxonomy" id="1367882"/>
    <lineage>
        <taxon>Bacteria</taxon>
        <taxon>Bacillati</taxon>
        <taxon>Actinomycetota</taxon>
        <taxon>Actinomycetes</taxon>
        <taxon>Streptosporangiales</taxon>
        <taxon>Streptosporangiaceae</taxon>
        <taxon>Planobispora</taxon>
    </lineage>
</organism>
<dbReference type="Proteomes" id="UP000634476">
    <property type="component" value="Unassembled WGS sequence"/>
</dbReference>
<feature type="transmembrane region" description="Helical" evidence="1">
    <location>
        <begin position="888"/>
        <end position="909"/>
    </location>
</feature>
<keyword evidence="1" id="KW-0812">Transmembrane</keyword>
<sequence>MDTYGNSQREIPTRITLLRPSPGRHDEDQLFLDQLPIPRDAWSYDPHDRMLTWGGAYGGGHLQISHDGLGGYGNIGSAVDFCSVTASARAQFTCDVALNCGASYESSGGSITGMKWDTASAEWTNANWIAGRLLLTYTVTPGGPLDPPTFTFEFQDNETRAIPWDPQDFVPGLTLEEKDNALVWFLSFKSNEPPMPDRGPKPPTGPDSVYPLWLQAFEDSAAATINGVMEIDKAAPSGTLVGIRGVRATPLATGYYQVSAQAAPFGVFDGRLVIGGSPVADARLTGGRLRWSGLSAEHSARTGLPRKGSITFSGNGSHGASEDGAVRVRRLGQTAALAAIARHSDLHRAVRKRADAMHAALAGDDPQIKDLLAMTPFAQNSKGEWGDAVQAAVAADLSTIMNSRIDGDLWKLLYPTTPQPTVTGELARVANSPVPGVSDPAAWYRSLGTAVMTQGLADGSDPNCRNLNGPRAAAWLKTEVAASQVYYRHGQMLFGNQWQARCPNTSRFLTDQQNNTKAKQGDIQAKVTSAVADINANVAVNGESNDDLKAHLIADVTNAGQYAIDNNLYWAFAFYNYNVAPSLLTNIALAISGGGSGDGTALSRLFQQNVAVLTALDPSGYFPQRYTGTINTFLATNILPSMFGFTDDPSTFTMIKKYLEAFRDQNLDSQDKQIADVAAQLAGILSDAHADEMLHDWIEAIRSISNAVQDTLALPYVANSFTSWFSENYPRFSTFSDVMGSLLIGGMSGLAVFNLFSEFKSYGDLKPKEQASLITNTAQLGLQIISAMVKRGVRIYSIFSVEGMTAGQRTAAISKIIATGEADVLDRSLVRIGNSTARWLADTEGTVGKLVTSGDGGMIAVMVTDTTAAVEDATLAAKVLGRNLDEFIATRIGPLFILAGIGFSIWSIATGESGIALASDILNIVSGSLMLFATVGGWLVAGEVIAAESVMATIFTIAGPLAIVVALAGVGLMLYELFNKPADPVEDFVNKYAKPAGFYVSSSQSAIDYARAYVNPDENKLLMVGFVLNAGGQAMQVASDGSVRMAPVTSQPDCVWQAKTDGYGMTTIFTIIQPDPAKPPITAVLSMMSDGTVSFQPPASSTAPTSDTAPTVVTQIWAPVTGNASLTTDGKYLASMPVALQAMQPPAAGTWPPTKPLGWLSTQNGIRVLPVESPLPGTVFQLVMTGMSPNYMRMTNISFPLNSVPSPAQTYGPSFGVLPSTPLTYTRSGDPLPAFLTFDSTLGTITPNGGSADQALAGNNVMGAQNVLGAAQAAFTITVSGPSDGTGPADETDPAPA</sequence>
<evidence type="ECO:0000313" key="2">
    <source>
        <dbReference type="EMBL" id="GII05784.1"/>
    </source>
</evidence>
<feature type="transmembrane region" description="Helical" evidence="1">
    <location>
        <begin position="921"/>
        <end position="941"/>
    </location>
</feature>
<feature type="transmembrane region" description="Helical" evidence="1">
    <location>
        <begin position="953"/>
        <end position="975"/>
    </location>
</feature>
<name>A0A8J3WX89_9ACTN</name>
<keyword evidence="1" id="KW-1133">Transmembrane helix</keyword>
<reference evidence="2" key="1">
    <citation type="submission" date="2021-01" db="EMBL/GenBank/DDBJ databases">
        <title>Whole genome shotgun sequence of Planobispora takensis NBRC 109077.</title>
        <authorList>
            <person name="Komaki H."/>
            <person name="Tamura T."/>
        </authorList>
    </citation>
    <scope>NUCLEOTIDE SEQUENCE</scope>
    <source>
        <strain evidence="2">NBRC 109077</strain>
    </source>
</reference>
<comment type="caution">
    <text evidence="2">The sequence shown here is derived from an EMBL/GenBank/DDBJ whole genome shotgun (WGS) entry which is preliminary data.</text>
</comment>
<feature type="transmembrane region" description="Helical" evidence="1">
    <location>
        <begin position="738"/>
        <end position="756"/>
    </location>
</feature>
<evidence type="ECO:0000313" key="3">
    <source>
        <dbReference type="Proteomes" id="UP000634476"/>
    </source>
</evidence>
<proteinExistence type="predicted"/>
<keyword evidence="3" id="KW-1185">Reference proteome</keyword>
<gene>
    <name evidence="2" type="ORF">Pta02_77920</name>
</gene>
<accession>A0A8J3WX89</accession>
<dbReference type="EMBL" id="BOOK01000078">
    <property type="protein sequence ID" value="GII05784.1"/>
    <property type="molecule type" value="Genomic_DNA"/>
</dbReference>
<keyword evidence="1" id="KW-0472">Membrane</keyword>